<evidence type="ECO:0000259" key="2">
    <source>
        <dbReference type="Pfam" id="PF01345"/>
    </source>
</evidence>
<dbReference type="GeneID" id="93734502"/>
<protein>
    <submittedName>
        <fullName evidence="3">Integrin_alpha2 domain-containing protein</fullName>
    </submittedName>
</protein>
<gene>
    <name evidence="3" type="ORF">SCLAV_p1443</name>
</gene>
<dbReference type="GO" id="GO:0007229">
    <property type="term" value="P:integrin-mediated signaling pathway"/>
    <property type="evidence" value="ECO:0007669"/>
    <property type="project" value="UniProtKB-KW"/>
</dbReference>
<accession>D5SLY2</accession>
<feature type="chain" id="PRO_5003076397" evidence="1">
    <location>
        <begin position="32"/>
        <end position="320"/>
    </location>
</feature>
<organism evidence="3 4">
    <name type="scientific">Streptomyces clavuligerus</name>
    <dbReference type="NCBI Taxonomy" id="1901"/>
    <lineage>
        <taxon>Bacteria</taxon>
        <taxon>Bacillati</taxon>
        <taxon>Actinomycetota</taxon>
        <taxon>Actinomycetes</taxon>
        <taxon>Kitasatosporales</taxon>
        <taxon>Streptomycetaceae</taxon>
        <taxon>Streptomyces</taxon>
    </lineage>
</organism>
<dbReference type="EMBL" id="CM000914">
    <property type="protein sequence ID" value="EFG04925.2"/>
    <property type="molecule type" value="Genomic_DNA"/>
</dbReference>
<keyword evidence="1" id="KW-0732">Signal</keyword>
<evidence type="ECO:0000313" key="3">
    <source>
        <dbReference type="EMBL" id="EFG04925.2"/>
    </source>
</evidence>
<dbReference type="Proteomes" id="UP000002357">
    <property type="component" value="Plasmid pSCL4"/>
</dbReference>
<evidence type="ECO:0000256" key="1">
    <source>
        <dbReference type="SAM" id="SignalP"/>
    </source>
</evidence>
<dbReference type="eggNOG" id="COG5184">
    <property type="taxonomic scope" value="Bacteria"/>
</dbReference>
<feature type="signal peptide" evidence="1">
    <location>
        <begin position="1"/>
        <end position="31"/>
    </location>
</feature>
<feature type="domain" description="DUF11" evidence="2">
    <location>
        <begin position="208"/>
        <end position="308"/>
    </location>
</feature>
<dbReference type="Pfam" id="PF01345">
    <property type="entry name" value="DUF11"/>
    <property type="match status" value="1"/>
</dbReference>
<reference evidence="3 4" key="1">
    <citation type="journal article" date="2010" name="Genome Biol. Evol.">
        <title>The sequence of a 1.8-mb bacterial linear plasmid reveals a rich evolutionary reservoir of secondary metabolic pathways.</title>
        <authorList>
            <person name="Medema M.H."/>
            <person name="Trefzer A."/>
            <person name="Kovalchuk A."/>
            <person name="van den Berg M."/>
            <person name="Mueller U."/>
            <person name="Heijne W."/>
            <person name="Wu L."/>
            <person name="Alam M.T."/>
            <person name="Ronning C.M."/>
            <person name="Nierman W.C."/>
            <person name="Bovenberg R.A.L."/>
            <person name="Breitling R."/>
            <person name="Takano E."/>
        </authorList>
    </citation>
    <scope>NUCLEOTIDE SEQUENCE [LARGE SCALE GENOMIC DNA]</scope>
    <source>
        <strain evidence="4">ATCC 27064 / DSM 738 / JCM 4710 / NBRC 13307 / NCIMB 12785 / NRRL 3585 / VKM Ac-602</strain>
        <plasmid evidence="3">pSCL4</plasmid>
    </source>
</reference>
<keyword evidence="3" id="KW-0614">Plasmid</keyword>
<name>D5SLY2_STRCL</name>
<sequence>MVFQGRKQTVRAAAGAVAAGLVLWAGQPAVAAPPTAAPAVSGSPVRAADTFVLTSATAGGTQTLIVPKTVTPGESIDLVASYTNTTDHAVEVAGMDILFPKPSDAQVDVNDSSYTDAGGGYTVGAGPRPSEDGSLFYVTWRDIPAGATASTRIGITLRTASSGPVEISATGGGSGIGRFDLGKGTINAAPAAADLGVSLTATPKGLGTLNASFTATVTNHGPADTTAAKLRFTYSPGFHLPQATGCTTDPATRTATCDLGPLAGGANVTRTLALQAGALTIGLSLPVTATVTDIAPADPAPGNDTATHSCAALTALLVIC</sequence>
<keyword evidence="4" id="KW-1185">Reference proteome</keyword>
<keyword evidence="3" id="KW-0401">Integrin</keyword>
<evidence type="ECO:0000313" key="4">
    <source>
        <dbReference type="Proteomes" id="UP000002357"/>
    </source>
</evidence>
<dbReference type="AlphaFoldDB" id="D5SLY2"/>
<dbReference type="OrthoDB" id="3666463at2"/>
<dbReference type="InterPro" id="IPR001434">
    <property type="entry name" value="OmcB-like_DUF11"/>
</dbReference>
<geneLocation type="plasmid" evidence="3 4">
    <name>pSCL4</name>
</geneLocation>
<dbReference type="RefSeq" id="WP_003963706.1">
    <property type="nucleotide sequence ID" value="NZ_CM000914.1"/>
</dbReference>
<proteinExistence type="predicted"/>